<evidence type="ECO:0000256" key="1">
    <source>
        <dbReference type="SAM" id="Phobius"/>
    </source>
</evidence>
<keyword evidence="1" id="KW-1133">Transmembrane helix</keyword>
<dbReference type="RefSeq" id="WP_144565628.1">
    <property type="nucleotide sequence ID" value="NZ_VIVN01000006.1"/>
</dbReference>
<dbReference type="InterPro" id="IPR045691">
    <property type="entry name" value="DUF6056"/>
</dbReference>
<keyword evidence="1" id="KW-0812">Transmembrane</keyword>
<keyword evidence="3" id="KW-1185">Reference proteome</keyword>
<feature type="transmembrane region" description="Helical" evidence="1">
    <location>
        <begin position="99"/>
        <end position="116"/>
    </location>
</feature>
<evidence type="ECO:0000313" key="2">
    <source>
        <dbReference type="EMBL" id="TWE01065.1"/>
    </source>
</evidence>
<feature type="transmembrane region" description="Helical" evidence="1">
    <location>
        <begin position="420"/>
        <end position="440"/>
    </location>
</feature>
<feature type="transmembrane region" description="Helical" evidence="1">
    <location>
        <begin position="205"/>
        <end position="222"/>
    </location>
</feature>
<dbReference type="AlphaFoldDB" id="A0A561DCE6"/>
<comment type="caution">
    <text evidence="2">The sequence shown here is derived from an EMBL/GenBank/DDBJ whole genome shotgun (WGS) entry which is preliminary data.</text>
</comment>
<organism evidence="2 3">
    <name type="scientific">Neobacillus bataviensis</name>
    <dbReference type="NCBI Taxonomy" id="220685"/>
    <lineage>
        <taxon>Bacteria</taxon>
        <taxon>Bacillati</taxon>
        <taxon>Bacillota</taxon>
        <taxon>Bacilli</taxon>
        <taxon>Bacillales</taxon>
        <taxon>Bacillaceae</taxon>
        <taxon>Neobacillus</taxon>
    </lineage>
</organism>
<feature type="transmembrane region" description="Helical" evidence="1">
    <location>
        <begin position="396"/>
        <end position="413"/>
    </location>
</feature>
<feature type="transmembrane region" description="Helical" evidence="1">
    <location>
        <begin position="289"/>
        <end position="314"/>
    </location>
</feature>
<protein>
    <submittedName>
        <fullName evidence="2">Uncharacterized protein</fullName>
    </submittedName>
</protein>
<feature type="transmembrane region" description="Helical" evidence="1">
    <location>
        <begin position="178"/>
        <end position="196"/>
    </location>
</feature>
<dbReference type="Proteomes" id="UP000319671">
    <property type="component" value="Unassembled WGS sequence"/>
</dbReference>
<dbReference type="EMBL" id="VIVN01000006">
    <property type="protein sequence ID" value="TWE01065.1"/>
    <property type="molecule type" value="Genomic_DNA"/>
</dbReference>
<accession>A0A561DCE6</accession>
<keyword evidence="1" id="KW-0472">Membrane</keyword>
<dbReference type="Pfam" id="PF19528">
    <property type="entry name" value="DUF6056"/>
    <property type="match status" value="1"/>
</dbReference>
<feature type="transmembrane region" description="Helical" evidence="1">
    <location>
        <begin position="122"/>
        <end position="144"/>
    </location>
</feature>
<feature type="transmembrane region" description="Helical" evidence="1">
    <location>
        <begin position="7"/>
        <end position="25"/>
    </location>
</feature>
<feature type="transmembrane region" description="Helical" evidence="1">
    <location>
        <begin position="74"/>
        <end position="92"/>
    </location>
</feature>
<reference evidence="2 3" key="1">
    <citation type="submission" date="2019-06" db="EMBL/GenBank/DDBJ databases">
        <title>Sorghum-associated microbial communities from plants grown in Nebraska, USA.</title>
        <authorList>
            <person name="Schachtman D."/>
        </authorList>
    </citation>
    <scope>NUCLEOTIDE SEQUENCE [LARGE SCALE GENOMIC DNA]</scope>
    <source>
        <strain evidence="2 3">2482</strain>
    </source>
</reference>
<feature type="transmembrane region" description="Helical" evidence="1">
    <location>
        <begin position="367"/>
        <end position="390"/>
    </location>
</feature>
<feature type="transmembrane region" description="Helical" evidence="1">
    <location>
        <begin position="334"/>
        <end position="360"/>
    </location>
</feature>
<proteinExistence type="predicted"/>
<gene>
    <name evidence="2" type="ORF">FB550_106117</name>
</gene>
<name>A0A561DCE6_9BACI</name>
<sequence>MILKKYKWFNFVIVYFLLYFFHFVVKKFPGDDFIFSKATQNSTLMHWLFNRYFNWSARIFPDTMVYYFLAHRVWLWRLINPIILMLLCFSVVRIWRKKVTLLEFLIVLAILGYFAQNILSSGVFWITGSMYYLWPITLGLIAMIPYADKVFRDCALQNKYMFLLYFVSGFFASIGNEQVSLCLSCFAILTHVTLVFQKKEQDKKLLLMTGFMIIGTLIMILSPGNKVRSVAETAYWYPTFGELSLKDHFYIGTIWGFKKIFSDMKSILYLLSVITLITYFKNEGFKRNIIFRLFTLIFVIVLILQLEGIAQGFLHNFEEIRKFNFSATLLSLHLTKAFLIAVFPYFFWTVYSVMLVYLLLQNTKFKTFTLFGFLAVIGTLMVMFFSPTIYGSGNRVLTVGSVILTVIIMGKIIENRLISNLFFLCIIWCFPLINLSYMMYRWLVHGFTPFLK</sequence>
<evidence type="ECO:0000313" key="3">
    <source>
        <dbReference type="Proteomes" id="UP000319671"/>
    </source>
</evidence>